<gene>
    <name evidence="2" type="ORF">OL497_24800</name>
</gene>
<dbReference type="InterPro" id="IPR003959">
    <property type="entry name" value="ATPase_AAA_core"/>
</dbReference>
<evidence type="ECO:0000313" key="3">
    <source>
        <dbReference type="Proteomes" id="UP001207742"/>
    </source>
</evidence>
<feature type="domain" description="ATPase AAA-type core" evidence="1">
    <location>
        <begin position="295"/>
        <end position="375"/>
    </location>
</feature>
<dbReference type="PANTHER" id="PTHR40396:SF1">
    <property type="entry name" value="ATPASE AAA-TYPE CORE DOMAIN-CONTAINING PROTEIN"/>
    <property type="match status" value="1"/>
</dbReference>
<accession>A0ABT3IT41</accession>
<feature type="domain" description="ATPase AAA-type core" evidence="1">
    <location>
        <begin position="49"/>
        <end position="128"/>
    </location>
</feature>
<evidence type="ECO:0000259" key="1">
    <source>
        <dbReference type="Pfam" id="PF13304"/>
    </source>
</evidence>
<reference evidence="2 3" key="1">
    <citation type="submission" date="2022-10" db="EMBL/GenBank/DDBJ databases">
        <title>Chitinophaga nivalis PC15 sp. nov., isolated from Pyeongchang county, South Korea.</title>
        <authorList>
            <person name="Trinh H.N."/>
        </authorList>
    </citation>
    <scope>NUCLEOTIDE SEQUENCE [LARGE SCALE GENOMIC DNA]</scope>
    <source>
        <strain evidence="2 3">PC14</strain>
    </source>
</reference>
<comment type="caution">
    <text evidence="2">The sequence shown here is derived from an EMBL/GenBank/DDBJ whole genome shotgun (WGS) entry which is preliminary data.</text>
</comment>
<protein>
    <submittedName>
        <fullName evidence="2">AAA family ATPase</fullName>
    </submittedName>
</protein>
<sequence length="445" mass="51086">MIISFSAQNFKCIKEKVTLSFEPENSDTLQDYYFIEPMKGVKLLKLGLIYGPNGSGKTTILTSLNFLRNLVIHPLQQKQEVLDFKPFLFDDKTQDAASSFELSFIHNNTKYSYYLQFNRQAILSEKLYFHSPNKALVFQRTTNTLKQLTSIKFGGKIKIKKTAEETLEANTLWNTTVLSAFLKTNIELPELKNVTDWFIEVLKAVITPGASFKNYITRGLSEHKINKAYIIQFLKKADFAINDITIQTTKVNIKPNTLEMVALLNKQIESSHPDAPSLPLLEELEKKDLLFEHVIQKTDGTTASYRLPYEEESEGTQRYFQFSGLLDVMLHQESVFMLDELESSLHPDLIKHFMLLFLVNVKKTQLMATTHHRELLMERDILREDAIWFTEKKADGSIDLFSLSDFDSSVVRDTTSIYNAYKSGKLGAKPVLSDYYLNIPNGEIH</sequence>
<organism evidence="2 3">
    <name type="scientific">Chitinophaga nivalis</name>
    <dbReference type="NCBI Taxonomy" id="2991709"/>
    <lineage>
        <taxon>Bacteria</taxon>
        <taxon>Pseudomonadati</taxon>
        <taxon>Bacteroidota</taxon>
        <taxon>Chitinophagia</taxon>
        <taxon>Chitinophagales</taxon>
        <taxon>Chitinophagaceae</taxon>
        <taxon>Chitinophaga</taxon>
    </lineage>
</organism>
<dbReference type="InterPro" id="IPR027417">
    <property type="entry name" value="P-loop_NTPase"/>
</dbReference>
<dbReference type="RefSeq" id="WP_264733952.1">
    <property type="nucleotide sequence ID" value="NZ_JAPDNR010000001.1"/>
</dbReference>
<dbReference type="EMBL" id="JAPDNS010000002">
    <property type="protein sequence ID" value="MCW3487142.1"/>
    <property type="molecule type" value="Genomic_DNA"/>
</dbReference>
<dbReference type="Pfam" id="PF13304">
    <property type="entry name" value="AAA_21"/>
    <property type="match status" value="2"/>
</dbReference>
<dbReference type="PANTHER" id="PTHR40396">
    <property type="entry name" value="ATPASE-LIKE PROTEIN"/>
    <property type="match status" value="1"/>
</dbReference>
<keyword evidence="3" id="KW-1185">Reference proteome</keyword>
<evidence type="ECO:0000313" key="2">
    <source>
        <dbReference type="EMBL" id="MCW3487142.1"/>
    </source>
</evidence>
<dbReference type="Proteomes" id="UP001207742">
    <property type="component" value="Unassembled WGS sequence"/>
</dbReference>
<dbReference type="Gene3D" id="3.40.50.300">
    <property type="entry name" value="P-loop containing nucleotide triphosphate hydrolases"/>
    <property type="match status" value="1"/>
</dbReference>
<dbReference type="SUPFAM" id="SSF52540">
    <property type="entry name" value="P-loop containing nucleoside triphosphate hydrolases"/>
    <property type="match status" value="1"/>
</dbReference>
<name>A0ABT3IT41_9BACT</name>
<proteinExistence type="predicted"/>